<dbReference type="Gene3D" id="3.10.620.30">
    <property type="match status" value="1"/>
</dbReference>
<accession>A0A158H647</accession>
<feature type="domain" description="Transglutaminase-like" evidence="2">
    <location>
        <begin position="159"/>
        <end position="242"/>
    </location>
</feature>
<keyword evidence="4" id="KW-1185">Reference proteome</keyword>
<dbReference type="InterPro" id="IPR002931">
    <property type="entry name" value="Transglutaminase-like"/>
</dbReference>
<dbReference type="RefSeq" id="WP_321167013.1">
    <property type="nucleotide sequence ID" value="NZ_FCNY02000007.1"/>
</dbReference>
<organism evidence="3 4">
    <name type="scientific">Caballeronia cordobensis</name>
    <name type="common">Burkholderia cordobensis</name>
    <dbReference type="NCBI Taxonomy" id="1353886"/>
    <lineage>
        <taxon>Bacteria</taxon>
        <taxon>Pseudomonadati</taxon>
        <taxon>Pseudomonadota</taxon>
        <taxon>Betaproteobacteria</taxon>
        <taxon>Burkholderiales</taxon>
        <taxon>Burkholderiaceae</taxon>
        <taxon>Caballeronia</taxon>
    </lineage>
</organism>
<dbReference type="AlphaFoldDB" id="A0A158H647"/>
<feature type="region of interest" description="Disordered" evidence="1">
    <location>
        <begin position="252"/>
        <end position="289"/>
    </location>
</feature>
<evidence type="ECO:0000313" key="4">
    <source>
        <dbReference type="Proteomes" id="UP000054740"/>
    </source>
</evidence>
<dbReference type="Pfam" id="PF01841">
    <property type="entry name" value="Transglut_core"/>
    <property type="match status" value="1"/>
</dbReference>
<name>A0A158H647_CABCO</name>
<reference evidence="4" key="1">
    <citation type="submission" date="2016-01" db="EMBL/GenBank/DDBJ databases">
        <authorList>
            <person name="Peeters C."/>
        </authorList>
    </citation>
    <scope>NUCLEOTIDE SEQUENCE [LARGE SCALE GENOMIC DNA]</scope>
</reference>
<proteinExistence type="predicted"/>
<protein>
    <recommendedName>
        <fullName evidence="2">Transglutaminase-like domain-containing protein</fullName>
    </recommendedName>
</protein>
<dbReference type="Proteomes" id="UP000054740">
    <property type="component" value="Unassembled WGS sequence"/>
</dbReference>
<evidence type="ECO:0000259" key="2">
    <source>
        <dbReference type="Pfam" id="PF01841"/>
    </source>
</evidence>
<evidence type="ECO:0000313" key="3">
    <source>
        <dbReference type="EMBL" id="SAL39766.1"/>
    </source>
</evidence>
<sequence>MSGRLHHRLLCSIVAIALIDSVGVSRGEPSPLTVQSGAIARPVAVAVAPAPSAPSAAAAIPIAAQPKPEPDNAEEAAQDAFDLGIERLRGATWWEANRKLRPQLAQVGNLMFAARLLDDDMSPSAEGASRVQRLREAMRAHRQSRPAGWNRLVSQVRDARAKAGDDAALTLANALINDVRYRDGTDGSYYPPARLFAESGVCKDFAVAKYLLLREAGFDASQLRFVLLAPRYNNTPDDWHVMLVVQADGMAEPAALDSPPPRVRKRLGDAPGEPDAQADTQADPVGPSARLSAILSGRKPADVVLRAPSGPAVVTLGASGQAERPLAVVFNEQGSLSFERDAPVGTRKPPAFKRRGARAIVADGAGQSWSVDSSGVFRKWQLTHADGAAPLQDALKPDLRQIDVRGSTAG</sequence>
<dbReference type="EMBL" id="FCNY02000007">
    <property type="protein sequence ID" value="SAL39766.1"/>
    <property type="molecule type" value="Genomic_DNA"/>
</dbReference>
<gene>
    <name evidence="3" type="ORF">AWB70_02946</name>
</gene>
<evidence type="ECO:0000256" key="1">
    <source>
        <dbReference type="SAM" id="MobiDB-lite"/>
    </source>
</evidence>